<keyword evidence="1" id="KW-0874">Quinone</keyword>
<feature type="region of interest" description="Disordered" evidence="2">
    <location>
        <begin position="236"/>
        <end position="274"/>
    </location>
</feature>
<protein>
    <recommendedName>
        <fullName evidence="1">NADH-quinone oxidoreductase subunit J</fullName>
        <ecNumber evidence="1">7.1.1.-</ecNumber>
    </recommendedName>
</protein>
<reference evidence="4" key="1">
    <citation type="journal article" date="2019" name="Int. J. Syst. Evol. Microbiol.">
        <title>The Global Catalogue of Microorganisms (GCM) 10K type strain sequencing project: providing services to taxonomists for standard genome sequencing and annotation.</title>
        <authorList>
            <consortium name="The Broad Institute Genomics Platform"/>
            <consortium name="The Broad Institute Genome Sequencing Center for Infectious Disease"/>
            <person name="Wu L."/>
            <person name="Ma J."/>
        </authorList>
    </citation>
    <scope>NUCLEOTIDE SEQUENCE [LARGE SCALE GENOMIC DNA]</scope>
    <source>
        <strain evidence="4">NBRC 110608</strain>
    </source>
</reference>
<dbReference type="PANTHER" id="PTHR33269:SF19">
    <property type="entry name" value="NADH-QUINONE OXIDOREDUCTASE SUBUNIT J"/>
    <property type="match status" value="1"/>
</dbReference>
<dbReference type="Proteomes" id="UP001321421">
    <property type="component" value="Chromosome"/>
</dbReference>
<keyword evidence="4" id="KW-1185">Reference proteome</keyword>
<feature type="transmembrane region" description="Helical" evidence="1">
    <location>
        <begin position="146"/>
        <end position="168"/>
    </location>
</feature>
<dbReference type="NCBIfam" id="NF005165">
    <property type="entry name" value="PRK06638.1-5"/>
    <property type="match status" value="1"/>
</dbReference>
<evidence type="ECO:0000313" key="4">
    <source>
        <dbReference type="Proteomes" id="UP001321421"/>
    </source>
</evidence>
<dbReference type="EC" id="7.1.1.-" evidence="1"/>
<dbReference type="RefSeq" id="WP_289232187.1">
    <property type="nucleotide sequence ID" value="NZ_AP027735.1"/>
</dbReference>
<sequence>MMALGGGEAALFWIAGPLSVFGALTLLFARKAVHAAMGMALTMVLMGVFYIAQQAEFLGVIQIFVYSGAVMMLFLFVIMLVGVDSSDSLVETIKGQRVAGLLLAGALAAMSLALIARTQFRPINASVDPNADGNVSGVSKLIFGPYVWAFEATSALLITAALGAMVLAHRERLRPKPTQADWARRRVQSGENVAGLPAPGVYARHNAVDTPALLPDGQPSELSISRVLRARGQVAPTAGYLEATEDADRETGQPDPDSDGTQTAVADTTPGGAR</sequence>
<comment type="function">
    <text evidence="1">NDH-1 shuttles electrons from NADH, via FMN and iron-sulfur (Fe-S) centers, to quinones in the respiratory chain. Couples the redox reaction to proton translocation (for every two electrons transferred, four hydrogen ions are translocated across the cytoplasmic membrane), and thus conserves the redox energy in a proton gradient.</text>
</comment>
<comment type="catalytic activity">
    <reaction evidence="1">
        <text>a quinone + NADH + 5 H(+)(in) = a quinol + NAD(+) + 4 H(+)(out)</text>
        <dbReference type="Rhea" id="RHEA:57888"/>
        <dbReference type="ChEBI" id="CHEBI:15378"/>
        <dbReference type="ChEBI" id="CHEBI:24646"/>
        <dbReference type="ChEBI" id="CHEBI:57540"/>
        <dbReference type="ChEBI" id="CHEBI:57945"/>
        <dbReference type="ChEBI" id="CHEBI:132124"/>
    </reaction>
</comment>
<accession>A0ABM8H7I2</accession>
<keyword evidence="1" id="KW-1133">Transmembrane helix</keyword>
<keyword evidence="1" id="KW-0520">NAD</keyword>
<evidence type="ECO:0000313" key="3">
    <source>
        <dbReference type="EMBL" id="BDZ56794.1"/>
    </source>
</evidence>
<feature type="transmembrane region" description="Helical" evidence="1">
    <location>
        <begin position="59"/>
        <end position="83"/>
    </location>
</feature>
<comment type="similarity">
    <text evidence="1">Belongs to the complex I subunit 6 family.</text>
</comment>
<feature type="transmembrane region" description="Helical" evidence="1">
    <location>
        <begin position="95"/>
        <end position="116"/>
    </location>
</feature>
<name>A0ABM8H7I2_9MICO</name>
<evidence type="ECO:0000256" key="2">
    <source>
        <dbReference type="SAM" id="MobiDB-lite"/>
    </source>
</evidence>
<feature type="transmembrane region" description="Helical" evidence="1">
    <location>
        <begin position="12"/>
        <end position="29"/>
    </location>
</feature>
<feature type="transmembrane region" description="Helical" evidence="1">
    <location>
        <begin position="36"/>
        <end position="53"/>
    </location>
</feature>
<dbReference type="EMBL" id="AP027735">
    <property type="protein sequence ID" value="BDZ56794.1"/>
    <property type="molecule type" value="Genomic_DNA"/>
</dbReference>
<dbReference type="InterPro" id="IPR042106">
    <property type="entry name" value="Nuo/plastoQ_OxRdtase_6_NuoJ"/>
</dbReference>
<evidence type="ECO:0000256" key="1">
    <source>
        <dbReference type="RuleBase" id="RU004429"/>
    </source>
</evidence>
<comment type="subcellular location">
    <subcellularLocation>
        <location evidence="1">Cell membrane</location>
        <topology evidence="1">Multi-pass membrane protein</topology>
    </subcellularLocation>
</comment>
<dbReference type="Pfam" id="PF00499">
    <property type="entry name" value="Oxidored_q3"/>
    <property type="match status" value="1"/>
</dbReference>
<dbReference type="PANTHER" id="PTHR33269">
    <property type="entry name" value="NADH-UBIQUINONE OXIDOREDUCTASE CHAIN 6"/>
    <property type="match status" value="1"/>
</dbReference>
<proteinExistence type="inferred from homology"/>
<keyword evidence="1" id="KW-0812">Transmembrane</keyword>
<keyword evidence="1" id="KW-0472">Membrane</keyword>
<organism evidence="3 4">
    <name type="scientific">Barrientosiimonas endolithica</name>
    <dbReference type="NCBI Taxonomy" id="1535208"/>
    <lineage>
        <taxon>Bacteria</taxon>
        <taxon>Bacillati</taxon>
        <taxon>Actinomycetota</taxon>
        <taxon>Actinomycetes</taxon>
        <taxon>Micrococcales</taxon>
        <taxon>Dermacoccaceae</taxon>
        <taxon>Barrientosiimonas</taxon>
    </lineage>
</organism>
<dbReference type="Gene3D" id="1.20.120.1200">
    <property type="entry name" value="NADH-ubiquinone/plastoquinone oxidoreductase chain 6, subunit NuoJ"/>
    <property type="match status" value="1"/>
</dbReference>
<gene>
    <name evidence="3" type="ORF">GCM10025872_04510</name>
</gene>
<keyword evidence="1" id="KW-1003">Cell membrane</keyword>
<dbReference type="InterPro" id="IPR001457">
    <property type="entry name" value="NADH_UbQ/plastoQ_OxRdtase_su6"/>
</dbReference>